<accession>A0A0D6P588</accession>
<evidence type="ECO:0000256" key="1">
    <source>
        <dbReference type="ARBA" id="ARBA00009986"/>
    </source>
</evidence>
<evidence type="ECO:0000256" key="4">
    <source>
        <dbReference type="RuleBase" id="RU003345"/>
    </source>
</evidence>
<name>A0A0D6P588_9PROT</name>
<reference evidence="6 7" key="1">
    <citation type="submission" date="2012-11" db="EMBL/GenBank/DDBJ databases">
        <title>Whole genome sequence of Acidisphaera rubrifaciens HS-AP3.</title>
        <authorList>
            <person name="Azuma Y."/>
            <person name="Higashiura N."/>
            <person name="Hirakawa H."/>
            <person name="Matsushita K."/>
        </authorList>
    </citation>
    <scope>NUCLEOTIDE SEQUENCE [LARGE SCALE GENOMIC DNA]</scope>
    <source>
        <strain evidence="6 7">HS-AP3</strain>
    </source>
</reference>
<dbReference type="Gene3D" id="3.40.309.10">
    <property type="entry name" value="Aldehyde Dehydrogenase, Chain A, domain 2"/>
    <property type="match status" value="1"/>
</dbReference>
<dbReference type="PANTHER" id="PTHR11699">
    <property type="entry name" value="ALDEHYDE DEHYDROGENASE-RELATED"/>
    <property type="match status" value="1"/>
</dbReference>
<evidence type="ECO:0000313" key="6">
    <source>
        <dbReference type="EMBL" id="GAN76506.1"/>
    </source>
</evidence>
<dbReference type="CDD" id="cd07109">
    <property type="entry name" value="ALDH_AAS00426"/>
    <property type="match status" value="1"/>
</dbReference>
<sequence>MSIGMDTDRIFIGGEWRRTAQTLPVINPSDGQEIGRIGRGTAADIDAAVQAGHAARAGDWGRLDATARGRLLCRMAELVRRDAEALARAESNDVGKPLSQARADVTACARYFEYYGTAADKLHGEIIPFQQGFTVMTVWEPHGVTGHIVPWNYPLQMTGRSVAPALAMGNAIVLKPAEDTSLTALMLAKLTEEAGFPAGSFNVVTGLGEEAGAALSAHPGIGHISFTGSPEVGTLVQAAAAKNTIPVTLELGGKSPQVVFADANLDEAATTVVKAITQNAGQTCSAGSRVLVEDSIYDSFTADLAKRFTALRVGAADQDLDVGPVVNAQQKSRIEDYLAVAERDRLRVLAQGSIGTNVPPAGFYVKPTLIGDVDPHHRLAQEEIFGPVLVAIRMRDEADALRIANATPYGLVAGVWTSDLGRAMRLAHGIQSGQVYVNNYGAGGGIELPFGGMKRSGHGREKGFAALYGYGALKTIAIKHGV</sequence>
<feature type="domain" description="Aldehyde dehydrogenase" evidence="5">
    <location>
        <begin position="18"/>
        <end position="476"/>
    </location>
</feature>
<feature type="active site" evidence="3">
    <location>
        <position position="250"/>
    </location>
</feature>
<dbReference type="InterPro" id="IPR016163">
    <property type="entry name" value="Ald_DH_C"/>
</dbReference>
<gene>
    <name evidence="6" type="ORF">Asru_0106_04</name>
</gene>
<dbReference type="Gene3D" id="3.40.605.10">
    <property type="entry name" value="Aldehyde Dehydrogenase, Chain A, domain 1"/>
    <property type="match status" value="1"/>
</dbReference>
<evidence type="ECO:0000256" key="2">
    <source>
        <dbReference type="ARBA" id="ARBA00023002"/>
    </source>
</evidence>
<protein>
    <submittedName>
        <fullName evidence="6">Aldehyde dehydrogenase</fullName>
    </submittedName>
</protein>
<dbReference type="RefSeq" id="WP_241771106.1">
    <property type="nucleotide sequence ID" value="NZ_BANB01000106.1"/>
</dbReference>
<evidence type="ECO:0000259" key="5">
    <source>
        <dbReference type="Pfam" id="PF00171"/>
    </source>
</evidence>
<dbReference type="InterPro" id="IPR029510">
    <property type="entry name" value="Ald_DH_CS_GLU"/>
</dbReference>
<comment type="similarity">
    <text evidence="1 4">Belongs to the aldehyde dehydrogenase family.</text>
</comment>
<evidence type="ECO:0000256" key="3">
    <source>
        <dbReference type="PROSITE-ProRule" id="PRU10007"/>
    </source>
</evidence>
<dbReference type="FunFam" id="3.40.309.10:FF:000012">
    <property type="entry name" value="Betaine aldehyde dehydrogenase"/>
    <property type="match status" value="1"/>
</dbReference>
<keyword evidence="2 4" id="KW-0560">Oxidoreductase</keyword>
<evidence type="ECO:0000313" key="7">
    <source>
        <dbReference type="Proteomes" id="UP000032680"/>
    </source>
</evidence>
<dbReference type="AlphaFoldDB" id="A0A0D6P588"/>
<dbReference type="SUPFAM" id="SSF53720">
    <property type="entry name" value="ALDH-like"/>
    <property type="match status" value="1"/>
</dbReference>
<dbReference type="InterPro" id="IPR015590">
    <property type="entry name" value="Aldehyde_DH_dom"/>
</dbReference>
<organism evidence="6 7">
    <name type="scientific">Acidisphaera rubrifaciens HS-AP3</name>
    <dbReference type="NCBI Taxonomy" id="1231350"/>
    <lineage>
        <taxon>Bacteria</taxon>
        <taxon>Pseudomonadati</taxon>
        <taxon>Pseudomonadota</taxon>
        <taxon>Alphaproteobacteria</taxon>
        <taxon>Acetobacterales</taxon>
        <taxon>Acetobacteraceae</taxon>
        <taxon>Acidisphaera</taxon>
    </lineage>
</organism>
<dbReference type="EMBL" id="BANB01000106">
    <property type="protein sequence ID" value="GAN76506.1"/>
    <property type="molecule type" value="Genomic_DNA"/>
</dbReference>
<dbReference type="FunFam" id="3.40.605.10:FF:000007">
    <property type="entry name" value="NAD/NADP-dependent betaine aldehyde dehydrogenase"/>
    <property type="match status" value="1"/>
</dbReference>
<dbReference type="Pfam" id="PF00171">
    <property type="entry name" value="Aldedh"/>
    <property type="match status" value="1"/>
</dbReference>
<keyword evidence="7" id="KW-1185">Reference proteome</keyword>
<dbReference type="GO" id="GO:0016620">
    <property type="term" value="F:oxidoreductase activity, acting on the aldehyde or oxo group of donors, NAD or NADP as acceptor"/>
    <property type="evidence" value="ECO:0007669"/>
    <property type="project" value="InterPro"/>
</dbReference>
<comment type="caution">
    <text evidence="6">The sequence shown here is derived from an EMBL/GenBank/DDBJ whole genome shotgun (WGS) entry which is preliminary data.</text>
</comment>
<dbReference type="InterPro" id="IPR016161">
    <property type="entry name" value="Ald_DH/histidinol_DH"/>
</dbReference>
<dbReference type="InterPro" id="IPR016162">
    <property type="entry name" value="Ald_DH_N"/>
</dbReference>
<proteinExistence type="inferred from homology"/>
<dbReference type="PROSITE" id="PS00687">
    <property type="entry name" value="ALDEHYDE_DEHYDR_GLU"/>
    <property type="match status" value="1"/>
</dbReference>
<dbReference type="Proteomes" id="UP000032680">
    <property type="component" value="Unassembled WGS sequence"/>
</dbReference>